<proteinExistence type="predicted"/>
<reference evidence="2" key="1">
    <citation type="submission" date="2019-12" db="EMBL/GenBank/DDBJ databases">
        <authorList>
            <person name="Scholes J."/>
        </authorList>
    </citation>
    <scope>NUCLEOTIDE SEQUENCE</scope>
</reference>
<name>A0A9N7NUK0_STRHE</name>
<evidence type="ECO:0000313" key="3">
    <source>
        <dbReference type="Proteomes" id="UP001153555"/>
    </source>
</evidence>
<evidence type="ECO:0000313" key="2">
    <source>
        <dbReference type="EMBL" id="CAA0839303.1"/>
    </source>
</evidence>
<dbReference type="Gene3D" id="3.80.10.10">
    <property type="entry name" value="Ribonuclease Inhibitor"/>
    <property type="match status" value="2"/>
</dbReference>
<protein>
    <recommendedName>
        <fullName evidence="1">At1g61320/AtMIF1 LRR domain-containing protein</fullName>
    </recommendedName>
</protein>
<dbReference type="InterPro" id="IPR055357">
    <property type="entry name" value="LRR_At1g61320_AtMIF1"/>
</dbReference>
<comment type="caution">
    <text evidence="2">The sequence shown here is derived from an EMBL/GenBank/DDBJ whole genome shotgun (WGS) entry which is preliminary data.</text>
</comment>
<accession>A0A9N7NUK0</accession>
<dbReference type="SUPFAM" id="SSF52047">
    <property type="entry name" value="RNI-like"/>
    <property type="match status" value="1"/>
</dbReference>
<dbReference type="Proteomes" id="UP001153555">
    <property type="component" value="Unassembled WGS sequence"/>
</dbReference>
<gene>
    <name evidence="2" type="ORF">SHERM_05872</name>
</gene>
<dbReference type="OrthoDB" id="612216at2759"/>
<evidence type="ECO:0000259" key="1">
    <source>
        <dbReference type="Pfam" id="PF23622"/>
    </source>
</evidence>
<dbReference type="InterPro" id="IPR032675">
    <property type="entry name" value="LRR_dom_sf"/>
</dbReference>
<feature type="domain" description="At1g61320/AtMIF1 LRR" evidence="1">
    <location>
        <begin position="42"/>
        <end position="203"/>
    </location>
</feature>
<dbReference type="AlphaFoldDB" id="A0A9N7NUK0"/>
<dbReference type="PANTHER" id="PTHR34145">
    <property type="entry name" value="OS02G0105600 PROTEIN"/>
    <property type="match status" value="1"/>
</dbReference>
<dbReference type="InterPro" id="IPR053772">
    <property type="entry name" value="At1g61320/At1g61330-like"/>
</dbReference>
<dbReference type="Pfam" id="PF23622">
    <property type="entry name" value="LRR_At1g61320_AtMIF1"/>
    <property type="match status" value="1"/>
</dbReference>
<organism evidence="2 3">
    <name type="scientific">Striga hermonthica</name>
    <name type="common">Purple witchweed</name>
    <name type="synonym">Buchnera hermonthica</name>
    <dbReference type="NCBI Taxonomy" id="68872"/>
    <lineage>
        <taxon>Eukaryota</taxon>
        <taxon>Viridiplantae</taxon>
        <taxon>Streptophyta</taxon>
        <taxon>Embryophyta</taxon>
        <taxon>Tracheophyta</taxon>
        <taxon>Spermatophyta</taxon>
        <taxon>Magnoliopsida</taxon>
        <taxon>eudicotyledons</taxon>
        <taxon>Gunneridae</taxon>
        <taxon>Pentapetalae</taxon>
        <taxon>asterids</taxon>
        <taxon>lamiids</taxon>
        <taxon>Lamiales</taxon>
        <taxon>Orobanchaceae</taxon>
        <taxon>Buchnereae</taxon>
        <taxon>Striga</taxon>
    </lineage>
</organism>
<dbReference type="EMBL" id="CACSLK010031421">
    <property type="protein sequence ID" value="CAA0839303.1"/>
    <property type="molecule type" value="Genomic_DNA"/>
</dbReference>
<sequence length="496" mass="55977">MKKPSPNLKLLEECFEGSKQQFLSFVDKTLQGYHDHNLCIQELVLRISTFDPDSVLLLEKWIPAAVQTMGVRKLGLTCKSALFDLPPDVFQAGPITFLTELYLERCRLSRISSTAAKVQPLKQLQRLSLKRVRLTDETLDSITATCPMIDHLSLDECEGLGDNIRVSNLSKLKDFTFTDLRRKAGRPSIEIDAPRAETIKIWGFSSWSHHNKSFPNLKSLHLFRVHLSESSFEAFSCGLPCLELLNLILCHGLEEFQLSSGSIKDLVIKVAGPIRAGRVDAPNISSLTFSSNFVPAISFSTASGREWESRVILTSPCVDFRYKDPWQWFLKLHELLRALSGSRVSLSIEEFPVVGPVGNRGGFVAPVAIESLSVLGGSCYSIQGFLNCLFRVVRPRNVVQPWIAGGAEGDWRIREANRLTEFMGRSLARRNLVDVSVEAWDERGNEWSQAGGRRSEGFELPINGGNWKIRFRLKWREMSYLRRLLIIGDESFVYEP</sequence>
<keyword evidence="3" id="KW-1185">Reference proteome</keyword>